<keyword evidence="3" id="KW-1185">Reference proteome</keyword>
<accession>A0A8E2F9W7</accession>
<proteinExistence type="predicted"/>
<protein>
    <submittedName>
        <fullName evidence="2">Uncharacterized protein</fullName>
    </submittedName>
</protein>
<dbReference type="EMBL" id="KV748752">
    <property type="protein sequence ID" value="OCL13270.1"/>
    <property type="molecule type" value="Genomic_DNA"/>
</dbReference>
<evidence type="ECO:0000313" key="3">
    <source>
        <dbReference type="Proteomes" id="UP000250140"/>
    </source>
</evidence>
<reference evidence="2 3" key="1">
    <citation type="journal article" date="2016" name="Nat. Commun.">
        <title>Ectomycorrhizal ecology is imprinted in the genome of the dominant symbiotic fungus Cenococcum geophilum.</title>
        <authorList>
            <consortium name="DOE Joint Genome Institute"/>
            <person name="Peter M."/>
            <person name="Kohler A."/>
            <person name="Ohm R.A."/>
            <person name="Kuo A."/>
            <person name="Krutzmann J."/>
            <person name="Morin E."/>
            <person name="Arend M."/>
            <person name="Barry K.W."/>
            <person name="Binder M."/>
            <person name="Choi C."/>
            <person name="Clum A."/>
            <person name="Copeland A."/>
            <person name="Grisel N."/>
            <person name="Haridas S."/>
            <person name="Kipfer T."/>
            <person name="LaButti K."/>
            <person name="Lindquist E."/>
            <person name="Lipzen A."/>
            <person name="Maire R."/>
            <person name="Meier B."/>
            <person name="Mihaltcheva S."/>
            <person name="Molinier V."/>
            <person name="Murat C."/>
            <person name="Poggeler S."/>
            <person name="Quandt C.A."/>
            <person name="Sperisen C."/>
            <person name="Tritt A."/>
            <person name="Tisserant E."/>
            <person name="Crous P.W."/>
            <person name="Henrissat B."/>
            <person name="Nehls U."/>
            <person name="Egli S."/>
            <person name="Spatafora J.W."/>
            <person name="Grigoriev I.V."/>
            <person name="Martin F.M."/>
        </authorList>
    </citation>
    <scope>NUCLEOTIDE SEQUENCE [LARGE SCALE GENOMIC DNA]</scope>
    <source>
        <strain evidence="2 3">CBS 207.34</strain>
    </source>
</reference>
<sequence>MAAFFIVNLFFVLLAPTLLISPATAATIAAPIPQGVQTALITAPPPTPTPIRR</sequence>
<gene>
    <name evidence="2" type="ORF">AOQ84DRAFT_225963</name>
</gene>
<keyword evidence="1" id="KW-0732">Signal</keyword>
<feature type="chain" id="PRO_5034626014" evidence="1">
    <location>
        <begin position="26"/>
        <end position="53"/>
    </location>
</feature>
<feature type="non-terminal residue" evidence="2">
    <location>
        <position position="1"/>
    </location>
</feature>
<organism evidence="2 3">
    <name type="scientific">Glonium stellatum</name>
    <dbReference type="NCBI Taxonomy" id="574774"/>
    <lineage>
        <taxon>Eukaryota</taxon>
        <taxon>Fungi</taxon>
        <taxon>Dikarya</taxon>
        <taxon>Ascomycota</taxon>
        <taxon>Pezizomycotina</taxon>
        <taxon>Dothideomycetes</taxon>
        <taxon>Pleosporomycetidae</taxon>
        <taxon>Gloniales</taxon>
        <taxon>Gloniaceae</taxon>
        <taxon>Glonium</taxon>
    </lineage>
</organism>
<evidence type="ECO:0000313" key="2">
    <source>
        <dbReference type="EMBL" id="OCL13270.1"/>
    </source>
</evidence>
<dbReference type="Proteomes" id="UP000250140">
    <property type="component" value="Unassembled WGS sequence"/>
</dbReference>
<evidence type="ECO:0000256" key="1">
    <source>
        <dbReference type="SAM" id="SignalP"/>
    </source>
</evidence>
<dbReference type="AlphaFoldDB" id="A0A8E2F9W7"/>
<name>A0A8E2F9W7_9PEZI</name>
<feature type="signal peptide" evidence="1">
    <location>
        <begin position="1"/>
        <end position="25"/>
    </location>
</feature>